<feature type="domain" description="Mitochondrial outer membrane transport complex Sam37/metaxin N-terminal" evidence="7">
    <location>
        <begin position="118"/>
        <end position="167"/>
    </location>
</feature>
<reference evidence="8" key="1">
    <citation type="journal article" date="2014" name="Genome Announc.">
        <title>Complete sequencing and chromosome-scale genome assembly of the industrial progenitor strain P2niaD18 from the penicillin producer Penicillium chrysogenum.</title>
        <authorList>
            <person name="Specht T."/>
            <person name="Dahlmann T.A."/>
            <person name="Zadra I."/>
            <person name="Kurnsteiner H."/>
            <person name="Kuck U."/>
        </authorList>
    </citation>
    <scope>NUCLEOTIDE SEQUENCE [LARGE SCALE GENOMIC DNA]</scope>
    <source>
        <strain evidence="8">P2niaD18</strain>
    </source>
</reference>
<keyword evidence="4" id="KW-0653">Protein transport</keyword>
<accession>A0A161ZIS8</accession>
<dbReference type="Proteomes" id="UP000076449">
    <property type="component" value="Chromosome I"/>
</dbReference>
<keyword evidence="6" id="KW-0472">Membrane</keyword>
<feature type="domain" description="Mitochondrial outer membrane transport complex Sam37/metaxin N-terminal" evidence="7">
    <location>
        <begin position="21"/>
        <end position="101"/>
    </location>
</feature>
<name>A0A161ZIS8_PENCH</name>
<proteinExistence type="predicted"/>
<dbReference type="GO" id="GO:0015031">
    <property type="term" value="P:protein transport"/>
    <property type="evidence" value="ECO:0007669"/>
    <property type="project" value="UniProtKB-KW"/>
</dbReference>
<evidence type="ECO:0000256" key="2">
    <source>
        <dbReference type="ARBA" id="ARBA00022448"/>
    </source>
</evidence>
<organism evidence="8">
    <name type="scientific">Penicillium chrysogenum</name>
    <name type="common">Penicillium notatum</name>
    <dbReference type="NCBI Taxonomy" id="5076"/>
    <lineage>
        <taxon>Eukaryota</taxon>
        <taxon>Fungi</taxon>
        <taxon>Dikarya</taxon>
        <taxon>Ascomycota</taxon>
        <taxon>Pezizomycotina</taxon>
        <taxon>Eurotiomycetes</taxon>
        <taxon>Eurotiomycetidae</taxon>
        <taxon>Eurotiales</taxon>
        <taxon>Aspergillaceae</taxon>
        <taxon>Penicillium</taxon>
        <taxon>Penicillium chrysogenum species complex</taxon>
    </lineage>
</organism>
<gene>
    <name evidence="8" type="ORF">EN45_023360</name>
</gene>
<evidence type="ECO:0000256" key="6">
    <source>
        <dbReference type="ARBA" id="ARBA00023136"/>
    </source>
</evidence>
<evidence type="ECO:0000256" key="3">
    <source>
        <dbReference type="ARBA" id="ARBA00022787"/>
    </source>
</evidence>
<evidence type="ECO:0000256" key="1">
    <source>
        <dbReference type="ARBA" id="ARBA00004294"/>
    </source>
</evidence>
<dbReference type="InterPro" id="IPR019564">
    <property type="entry name" value="Sam37/metaxin_N"/>
</dbReference>
<evidence type="ECO:0000256" key="4">
    <source>
        <dbReference type="ARBA" id="ARBA00022927"/>
    </source>
</evidence>
<dbReference type="PANTHER" id="PTHR12289:SF41">
    <property type="entry name" value="FAILED AXON CONNECTIONS-RELATED"/>
    <property type="match status" value="1"/>
</dbReference>
<evidence type="ECO:0000259" key="7">
    <source>
        <dbReference type="Pfam" id="PF10568"/>
    </source>
</evidence>
<keyword evidence="2" id="KW-0813">Transport</keyword>
<dbReference type="AlphaFoldDB" id="A0A161ZIS8"/>
<dbReference type="Pfam" id="PF10568">
    <property type="entry name" value="Tom37"/>
    <property type="match status" value="2"/>
</dbReference>
<dbReference type="GO" id="GO:0007005">
    <property type="term" value="P:mitochondrion organization"/>
    <property type="evidence" value="ECO:0007669"/>
    <property type="project" value="TreeGrafter"/>
</dbReference>
<dbReference type="CDD" id="cd03078">
    <property type="entry name" value="GST_N_Metaxin1_like"/>
    <property type="match status" value="1"/>
</dbReference>
<dbReference type="PANTHER" id="PTHR12289">
    <property type="entry name" value="METAXIN RELATED"/>
    <property type="match status" value="1"/>
</dbReference>
<dbReference type="GO" id="GO:0001401">
    <property type="term" value="C:SAM complex"/>
    <property type="evidence" value="ECO:0007669"/>
    <property type="project" value="InterPro"/>
</dbReference>
<sequence>MVLQLHVWGPAFALPSIDAQCLAAIAYCSEVLPKDSWELIASSDPSVSPTGELPALQNGSIWVSRFRNIVDYLRQYSEGAWNLDQDLDDVQKADSVAYAPLTPTMACETQITNPQPSLSFSSFIESRGQSLIDLYLYVTSQNYYNNTSPAYGSLLQWPNQWILPPKLHGAAKTRTEHLGLSSLDLQAMEDQRKREHSAAVASGQIPSNLIQQPRDTVSKLLGRTAQTNQFRLEALTADFFEPLEAMLARSKTCLLPADDNNNPSSLDCVALGYLSLALVPELTFPWLRDAMRAKAPLLAAYTERMRSRCFGDAPVEPSHAFQPVPAALPWRAPERISVAAVGSTLLGTLADNTPFLREVRQNRRLKQAVEADSEFSSVEKQVLSSYADSSNKDMLLSVATAVAGTAALVGYMVHVGLLSFSTGGVEEEEEFEQDAGVLQIDPGSAADFLGAF</sequence>
<dbReference type="InterPro" id="IPR050931">
    <property type="entry name" value="Mito_Protein_Transport_Metaxin"/>
</dbReference>
<comment type="subcellular location">
    <subcellularLocation>
        <location evidence="1">Mitochondrion outer membrane</location>
    </subcellularLocation>
</comment>
<keyword evidence="5" id="KW-0496">Mitochondrion</keyword>
<protein>
    <submittedName>
        <fullName evidence="8">Metaxin-like protein</fullName>
    </submittedName>
</protein>
<evidence type="ECO:0000256" key="5">
    <source>
        <dbReference type="ARBA" id="ARBA00023128"/>
    </source>
</evidence>
<keyword evidence="3" id="KW-1000">Mitochondrion outer membrane</keyword>
<evidence type="ECO:0000313" key="8">
    <source>
        <dbReference type="EMBL" id="KZN92187.1"/>
    </source>
</evidence>
<dbReference type="EMBL" id="CM002798">
    <property type="protein sequence ID" value="KZN92187.1"/>
    <property type="molecule type" value="Genomic_DNA"/>
</dbReference>